<accession>A0A6B9GHS6</accession>
<dbReference type="PANTHER" id="PTHR34501:SF9">
    <property type="entry name" value="MAJOR OUTER MEMBRANE PROTEIN P.IA"/>
    <property type="match status" value="1"/>
</dbReference>
<evidence type="ECO:0000313" key="13">
    <source>
        <dbReference type="EMBL" id="QGY33315.1"/>
    </source>
</evidence>
<evidence type="ECO:0000259" key="12">
    <source>
        <dbReference type="Pfam" id="PF13609"/>
    </source>
</evidence>
<evidence type="ECO:0000256" key="11">
    <source>
        <dbReference type="SAM" id="MobiDB-lite"/>
    </source>
</evidence>
<feature type="compositionally biased region" description="Polar residues" evidence="11">
    <location>
        <begin position="34"/>
        <end position="44"/>
    </location>
</feature>
<sequence length="400" mass="43474">MGEELQEQKIENQQLRASTKQPEQKVANPPPQKVVTTSPPKNNNTLKALAHEHNISMYGQIDLGVEHINNVSGSGNVTRLSSGIGTSYLGIHGTEYINNNLRAIWNLESGFSPDNGTSLQGGRIFGRQSWLGLAGKYGALTLGRQYNVRFLAWKELNPFGAGSHGITTLDEGYTGTARSDNSIRYVLPIGGFTFGGNYSFGRDAVKGTSVVASNCAGESDDTNECREWAVMAKYDAKNWGVSSAYERIYGGTPETYGGLTSPDITDNRFLLGGYYMINKAKIAIGWVKRDNEGIDNPRSNLVWISAKMPVTKNISIDGMLGQLKYDNSPNKAQAIVLRGVYSLSKRTELYMSAEHMSNSGDLSLPATNSSPKVAPPAGGSQYSIITGIKFRWGGNFDTED</sequence>
<feature type="region of interest" description="Disordered" evidence="11">
    <location>
        <begin position="1"/>
        <end position="44"/>
    </location>
</feature>
<evidence type="ECO:0000256" key="3">
    <source>
        <dbReference type="ARBA" id="ARBA00022448"/>
    </source>
</evidence>
<evidence type="ECO:0000313" key="14">
    <source>
        <dbReference type="Proteomes" id="UP000502005"/>
    </source>
</evidence>
<keyword evidence="3" id="KW-0813">Transport</keyword>
<keyword evidence="6" id="KW-0732">Signal</keyword>
<dbReference type="Proteomes" id="UP000502005">
    <property type="component" value="Plasmid pNE1B"/>
</dbReference>
<evidence type="ECO:0000256" key="4">
    <source>
        <dbReference type="ARBA" id="ARBA00022452"/>
    </source>
</evidence>
<keyword evidence="5" id="KW-0812">Transmembrane</keyword>
<dbReference type="GO" id="GO:0015288">
    <property type="term" value="F:porin activity"/>
    <property type="evidence" value="ECO:0007669"/>
    <property type="project" value="UniProtKB-KW"/>
</dbReference>
<dbReference type="EMBL" id="CP024770">
    <property type="protein sequence ID" value="QGY33315.1"/>
    <property type="molecule type" value="Genomic_DNA"/>
</dbReference>
<feature type="compositionally biased region" description="Polar residues" evidence="11">
    <location>
        <begin position="11"/>
        <end position="21"/>
    </location>
</feature>
<dbReference type="InterPro" id="IPR023614">
    <property type="entry name" value="Porin_dom_sf"/>
</dbReference>
<dbReference type="GO" id="GO:0046930">
    <property type="term" value="C:pore complex"/>
    <property type="evidence" value="ECO:0007669"/>
    <property type="project" value="UniProtKB-KW"/>
</dbReference>
<dbReference type="AlphaFoldDB" id="A0A6B9GHS6"/>
<dbReference type="Pfam" id="PF13609">
    <property type="entry name" value="Porin_4"/>
    <property type="match status" value="1"/>
</dbReference>
<evidence type="ECO:0000256" key="7">
    <source>
        <dbReference type="ARBA" id="ARBA00023065"/>
    </source>
</evidence>
<feature type="domain" description="Porin" evidence="12">
    <location>
        <begin position="48"/>
        <end position="360"/>
    </location>
</feature>
<comment type="subcellular location">
    <subcellularLocation>
        <location evidence="1">Cell outer membrane</location>
        <topology evidence="1">Multi-pass membrane protein</topology>
    </subcellularLocation>
</comment>
<evidence type="ECO:0000256" key="9">
    <source>
        <dbReference type="ARBA" id="ARBA00023136"/>
    </source>
</evidence>
<name>A0A6B9GHS6_PANCY</name>
<protein>
    <submittedName>
        <fullName evidence="13">Porin</fullName>
    </submittedName>
</protein>
<comment type="subunit">
    <text evidence="2">Homotrimer.</text>
</comment>
<dbReference type="CDD" id="cd00342">
    <property type="entry name" value="gram_neg_porins"/>
    <property type="match status" value="1"/>
</dbReference>
<keyword evidence="7" id="KW-0406">Ion transport</keyword>
<keyword evidence="8" id="KW-0626">Porin</keyword>
<evidence type="ECO:0000256" key="1">
    <source>
        <dbReference type="ARBA" id="ARBA00004571"/>
    </source>
</evidence>
<keyword evidence="9" id="KW-0472">Membrane</keyword>
<dbReference type="InterPro" id="IPR050298">
    <property type="entry name" value="Gram-neg_bact_OMP"/>
</dbReference>
<keyword evidence="4" id="KW-1134">Transmembrane beta strand</keyword>
<evidence type="ECO:0000256" key="2">
    <source>
        <dbReference type="ARBA" id="ARBA00011233"/>
    </source>
</evidence>
<organism evidence="13 14">
    <name type="scientific">Pantoea cypripedii</name>
    <name type="common">Pectobacterium cypripedii</name>
    <name type="synonym">Erwinia cypripedii</name>
    <dbReference type="NCBI Taxonomy" id="55209"/>
    <lineage>
        <taxon>Bacteria</taxon>
        <taxon>Pseudomonadati</taxon>
        <taxon>Pseudomonadota</taxon>
        <taxon>Gammaproteobacteria</taxon>
        <taxon>Enterobacterales</taxon>
        <taxon>Erwiniaceae</taxon>
        <taxon>Pantoea</taxon>
    </lineage>
</organism>
<dbReference type="GO" id="GO:0009279">
    <property type="term" value="C:cell outer membrane"/>
    <property type="evidence" value="ECO:0007669"/>
    <property type="project" value="UniProtKB-SubCell"/>
</dbReference>
<proteinExistence type="predicted"/>
<dbReference type="InterPro" id="IPR033900">
    <property type="entry name" value="Gram_neg_porin_domain"/>
</dbReference>
<geneLocation type="plasmid" evidence="14">
    <name>pne1b</name>
</geneLocation>
<reference evidence="13 14" key="1">
    <citation type="submission" date="2017-11" db="EMBL/GenBank/DDBJ databases">
        <title>Genome sequence of Pantoea cypripedii NE1.</title>
        <authorList>
            <person name="Nascimento F.X."/>
        </authorList>
    </citation>
    <scope>NUCLEOTIDE SEQUENCE [LARGE SCALE GENOMIC DNA]</scope>
    <source>
        <strain evidence="13 14">NE1</strain>
        <plasmid evidence="14">pne1b</plasmid>
    </source>
</reference>
<dbReference type="Gene3D" id="2.40.160.10">
    <property type="entry name" value="Porin"/>
    <property type="match status" value="1"/>
</dbReference>
<evidence type="ECO:0000256" key="6">
    <source>
        <dbReference type="ARBA" id="ARBA00022729"/>
    </source>
</evidence>
<keyword evidence="13" id="KW-0614">Plasmid</keyword>
<dbReference type="PANTHER" id="PTHR34501">
    <property type="entry name" value="PROTEIN YDDL-RELATED"/>
    <property type="match status" value="1"/>
</dbReference>
<feature type="compositionally biased region" description="Basic and acidic residues" evidence="11">
    <location>
        <begin position="1"/>
        <end position="10"/>
    </location>
</feature>
<gene>
    <name evidence="13" type="ORF">CUN67_29760</name>
</gene>
<evidence type="ECO:0000256" key="10">
    <source>
        <dbReference type="ARBA" id="ARBA00023237"/>
    </source>
</evidence>
<keyword evidence="10" id="KW-0998">Cell outer membrane</keyword>
<dbReference type="GO" id="GO:0006811">
    <property type="term" value="P:monoatomic ion transport"/>
    <property type="evidence" value="ECO:0007669"/>
    <property type="project" value="UniProtKB-KW"/>
</dbReference>
<dbReference type="SUPFAM" id="SSF56935">
    <property type="entry name" value="Porins"/>
    <property type="match status" value="1"/>
</dbReference>
<evidence type="ECO:0000256" key="5">
    <source>
        <dbReference type="ARBA" id="ARBA00022692"/>
    </source>
</evidence>
<evidence type="ECO:0000256" key="8">
    <source>
        <dbReference type="ARBA" id="ARBA00023114"/>
    </source>
</evidence>